<dbReference type="EMBL" id="CCYD01001551">
    <property type="protein sequence ID" value="CEG45120.1"/>
    <property type="molecule type" value="Genomic_DNA"/>
</dbReference>
<organism evidence="1 2">
    <name type="scientific">Plasmopara halstedii</name>
    <name type="common">Downy mildew of sunflower</name>
    <dbReference type="NCBI Taxonomy" id="4781"/>
    <lineage>
        <taxon>Eukaryota</taxon>
        <taxon>Sar</taxon>
        <taxon>Stramenopiles</taxon>
        <taxon>Oomycota</taxon>
        <taxon>Peronosporomycetes</taxon>
        <taxon>Peronosporales</taxon>
        <taxon>Peronosporaceae</taxon>
        <taxon>Plasmopara</taxon>
    </lineage>
</organism>
<evidence type="ECO:0000313" key="1">
    <source>
        <dbReference type="EMBL" id="CEG45120.1"/>
    </source>
</evidence>
<name>A0A0P1AUK4_PLAHL</name>
<dbReference type="RefSeq" id="XP_024581489.1">
    <property type="nucleotide sequence ID" value="XM_024715830.1"/>
</dbReference>
<accession>A0A0P1AUK4</accession>
<keyword evidence="2" id="KW-1185">Reference proteome</keyword>
<evidence type="ECO:0000313" key="2">
    <source>
        <dbReference type="Proteomes" id="UP000054928"/>
    </source>
</evidence>
<dbReference type="AlphaFoldDB" id="A0A0P1AUK4"/>
<sequence length="76" mass="8827">MHYHGGANNENLKQSNIQMLSTLNVRQWPDQRATIMYSSVLFSRATDEMFLAARKRSRVRQQWGVLGLVQLSSQKF</sequence>
<proteinExistence type="predicted"/>
<protein>
    <submittedName>
        <fullName evidence="1">Uncharacterized protein</fullName>
    </submittedName>
</protein>
<dbReference type="GeneID" id="36396496"/>
<dbReference type="Proteomes" id="UP000054928">
    <property type="component" value="Unassembled WGS sequence"/>
</dbReference>
<reference evidence="2" key="1">
    <citation type="submission" date="2014-09" db="EMBL/GenBank/DDBJ databases">
        <authorList>
            <person name="Sharma Rahul"/>
            <person name="Thines Marco"/>
        </authorList>
    </citation>
    <scope>NUCLEOTIDE SEQUENCE [LARGE SCALE GENOMIC DNA]</scope>
</reference>